<dbReference type="SUPFAM" id="SSF82866">
    <property type="entry name" value="Multidrug efflux transporter AcrB transmembrane domain"/>
    <property type="match status" value="2"/>
</dbReference>
<dbReference type="Gene3D" id="3.30.70.1440">
    <property type="entry name" value="Multidrug efflux transporter AcrB pore domain"/>
    <property type="match status" value="1"/>
</dbReference>
<dbReference type="InterPro" id="IPR027463">
    <property type="entry name" value="AcrB_DN_DC_subdom"/>
</dbReference>
<dbReference type="Gene3D" id="3.30.2090.10">
    <property type="entry name" value="Multidrug efflux transporter AcrB TolC docking domain, DN and DC subdomains"/>
    <property type="match status" value="2"/>
</dbReference>
<keyword evidence="1" id="KW-1133">Transmembrane helix</keyword>
<evidence type="ECO:0000313" key="3">
    <source>
        <dbReference type="Proteomes" id="UP000250079"/>
    </source>
</evidence>
<feature type="transmembrane region" description="Helical" evidence="1">
    <location>
        <begin position="897"/>
        <end position="920"/>
    </location>
</feature>
<dbReference type="InterPro" id="IPR001036">
    <property type="entry name" value="Acrflvin-R"/>
</dbReference>
<dbReference type="RefSeq" id="WP_088919110.1">
    <property type="nucleotide sequence ID" value="NZ_CP018632.1"/>
</dbReference>
<reference evidence="2 3" key="1">
    <citation type="submission" date="2016-12" db="EMBL/GenBank/DDBJ databases">
        <authorList>
            <person name="Song W.-J."/>
            <person name="Kurnit D.M."/>
        </authorList>
    </citation>
    <scope>NUCLEOTIDE SEQUENCE [LARGE SCALE GENOMIC DNA]</scope>
    <source>
        <strain evidence="2 3">IMCC3135</strain>
    </source>
</reference>
<evidence type="ECO:0000313" key="2">
    <source>
        <dbReference type="EMBL" id="ASJ74013.1"/>
    </source>
</evidence>
<proteinExistence type="predicted"/>
<dbReference type="GO" id="GO:0005886">
    <property type="term" value="C:plasma membrane"/>
    <property type="evidence" value="ECO:0007669"/>
    <property type="project" value="TreeGrafter"/>
</dbReference>
<dbReference type="Gene3D" id="3.30.70.1430">
    <property type="entry name" value="Multidrug efflux transporter AcrB pore domain"/>
    <property type="match status" value="2"/>
</dbReference>
<dbReference type="OrthoDB" id="9757940at2"/>
<feature type="transmembrane region" description="Helical" evidence="1">
    <location>
        <begin position="12"/>
        <end position="30"/>
    </location>
</feature>
<keyword evidence="3" id="KW-1185">Reference proteome</keyword>
<keyword evidence="1" id="KW-0472">Membrane</keyword>
<feature type="transmembrane region" description="Helical" evidence="1">
    <location>
        <begin position="512"/>
        <end position="533"/>
    </location>
</feature>
<gene>
    <name evidence="2" type="primary">czcA</name>
    <name evidence="2" type="ORF">IMCC3135_19670</name>
</gene>
<name>A0A2Z2NRM7_9GAMM</name>
<dbReference type="AlphaFoldDB" id="A0A2Z2NRM7"/>
<evidence type="ECO:0000256" key="1">
    <source>
        <dbReference type="SAM" id="Phobius"/>
    </source>
</evidence>
<feature type="transmembrane region" description="Helical" evidence="1">
    <location>
        <begin position="355"/>
        <end position="376"/>
    </location>
</feature>
<organism evidence="2 3">
    <name type="scientific">Granulosicoccus antarcticus IMCC3135</name>
    <dbReference type="NCBI Taxonomy" id="1192854"/>
    <lineage>
        <taxon>Bacteria</taxon>
        <taxon>Pseudomonadati</taxon>
        <taxon>Pseudomonadota</taxon>
        <taxon>Gammaproteobacteria</taxon>
        <taxon>Chromatiales</taxon>
        <taxon>Granulosicoccaceae</taxon>
        <taxon>Granulosicoccus</taxon>
    </lineage>
</organism>
<feature type="transmembrane region" description="Helical" evidence="1">
    <location>
        <begin position="948"/>
        <end position="969"/>
    </location>
</feature>
<dbReference type="Gene3D" id="1.20.1640.10">
    <property type="entry name" value="Multidrug efflux transporter AcrB transmembrane domain"/>
    <property type="match status" value="2"/>
</dbReference>
<dbReference type="PANTHER" id="PTHR32063:SF18">
    <property type="entry name" value="CATION EFFLUX SYSTEM PROTEIN"/>
    <property type="match status" value="1"/>
</dbReference>
<dbReference type="GO" id="GO:0042910">
    <property type="term" value="F:xenobiotic transmembrane transporter activity"/>
    <property type="evidence" value="ECO:0007669"/>
    <property type="project" value="TreeGrafter"/>
</dbReference>
<dbReference type="SUPFAM" id="SSF82693">
    <property type="entry name" value="Multidrug efflux transporter AcrB pore domain, PN1, PN2, PC1 and PC2 subdomains"/>
    <property type="match status" value="3"/>
</dbReference>
<feature type="transmembrane region" description="Helical" evidence="1">
    <location>
        <begin position="382"/>
        <end position="402"/>
    </location>
</feature>
<dbReference type="Pfam" id="PF00873">
    <property type="entry name" value="ACR_tran"/>
    <property type="match status" value="1"/>
</dbReference>
<dbReference type="PANTHER" id="PTHR32063">
    <property type="match status" value="1"/>
</dbReference>
<dbReference type="Gene3D" id="3.30.70.1320">
    <property type="entry name" value="Multidrug efflux transporter AcrB pore domain like"/>
    <property type="match status" value="1"/>
</dbReference>
<protein>
    <submittedName>
        <fullName evidence="2">Cobalt-zinc-cadmium resistance protein CzcA</fullName>
    </submittedName>
</protein>
<feature type="transmembrane region" description="Helical" evidence="1">
    <location>
        <begin position="428"/>
        <end position="448"/>
    </location>
</feature>
<dbReference type="PRINTS" id="PR00702">
    <property type="entry name" value="ACRIFLAVINRP"/>
</dbReference>
<dbReference type="Proteomes" id="UP000250079">
    <property type="component" value="Chromosome"/>
</dbReference>
<dbReference type="SUPFAM" id="SSF82714">
    <property type="entry name" value="Multidrug efflux transporter AcrB TolC docking domain, DN and DC subdomains"/>
    <property type="match status" value="1"/>
</dbReference>
<feature type="transmembrane region" description="Helical" evidence="1">
    <location>
        <begin position="847"/>
        <end position="866"/>
    </location>
</feature>
<feature type="transmembrane region" description="Helical" evidence="1">
    <location>
        <begin position="975"/>
        <end position="997"/>
    </location>
</feature>
<feature type="transmembrane region" description="Helical" evidence="1">
    <location>
        <begin position="873"/>
        <end position="891"/>
    </location>
</feature>
<dbReference type="KEGG" id="gai:IMCC3135_19670"/>
<accession>A0A2Z2NRM7</accession>
<feature type="transmembrane region" description="Helical" evidence="1">
    <location>
        <begin position="454"/>
        <end position="480"/>
    </location>
</feature>
<sequence>MNIARTSISKPIFTWLFILICLIGGIWSFFSLGRLEDPAFTIKTAAIVTQYPGASAEQVAREVSEPLESAIQKMAEVDEIISVNTPGQSLIEVEMKPEIKGDELKAIWTRLRAQISDATRGLPDGVSTPFVNDSFGDVFGMYFAVMGQGFDDRELHELATFLRRELLAVPGVADVTLAGLPEEAIYIEPNLALSANQNIPPQSIISAISQANSVVAAGEISDVLIQAPEGSDSVGDIASLSIGVSGRVIALTDVATVTRMRVDKPSSMIRFNGREAFTIGVAGLQSQNIVEVGKRVDQRLSELWADLPYGVEIESIYRQHSVVEDASNAFLVNLAMSVAIVVIVLALFMGWRAAVVVGSTLLLTVLGTLLVMKFFSIEMERISLGALIIAMGMLVDNAIVVAEGMQSAMRRGRNSLDAADEAASKTQIPLLGATVIGIMSFAAIGLSANATGEFLFSLFAVIGTSLLLSWVLAVTVTPLFGHYFFKQQEAGADDAYSGAVFRAYASVLRASLAGRWIVVPVLVLITVVSFAGFKQVKQQFFPDSNTPLFFVHYKLPQGADIKRTSADLQQVEAWLMERDDVVSVTAFAGDGASRFMLTYPIQRPNPSYGHLIVRTQSIDDIPELQLALEEFGTSHLIDGEFRTKRLVFGPGGGDPIQLRLSGPDPKVLRELGEDAARIMQANTDDFTGMRTNWHEQELVIKPDYATERAQTAGVTREEIAWTLRFATDGVPAGIYRDDERLIPIIVRAPKDTEYGLIDHMTGSQSNNAMMPLGQVINGFDYEIQDTLYHRRSRVPTLTVSADISLDKTPAAVHGDIQQAVEAMVLPTGYRMEWGGEYEDSGKAQRSLAQQLPVALLIMILISILLFNALRQPLIIWLLVPMAVTGVVIGLLSTGLPFSFTALLGLLSLSGMLIKNGIVLVEEIDIVRREGMALKEAIITASTSRFRPVVLAAATTILGMIPLLGDAFFVSMAVTIMAGLAFGSILTLIAAPVLYYLFFKRDEKHAPASGVAALNG</sequence>
<keyword evidence="1" id="KW-0812">Transmembrane</keyword>
<dbReference type="EMBL" id="CP018632">
    <property type="protein sequence ID" value="ASJ74013.1"/>
    <property type="molecule type" value="Genomic_DNA"/>
</dbReference>
<feature type="transmembrane region" description="Helical" evidence="1">
    <location>
        <begin position="329"/>
        <end position="348"/>
    </location>
</feature>